<proteinExistence type="predicted"/>
<dbReference type="PANTHER" id="PTHR38785:SF1">
    <property type="entry name" value="HOMOLOG OF VIRK"/>
    <property type="match status" value="1"/>
</dbReference>
<dbReference type="EMBL" id="JARVLH010000003">
    <property type="protein sequence ID" value="MEX5285177.1"/>
    <property type="molecule type" value="Genomic_DNA"/>
</dbReference>
<name>A0ABV3X6G3_9FIRM</name>
<reference evidence="1 2" key="1">
    <citation type="submission" date="2023-04" db="EMBL/GenBank/DDBJ databases">
        <title>Genome Sequence of Selenomonas sputigena ATCC 33150.</title>
        <authorList>
            <person name="Miller D.P."/>
            <person name="Anvari S."/>
            <person name="Polson S.W."/>
            <person name="Macdonald M."/>
            <person name="Mcdowell J.V."/>
        </authorList>
    </citation>
    <scope>NUCLEOTIDE SEQUENCE [LARGE SCALE GENOMIC DNA]</scope>
    <source>
        <strain evidence="1 2">ATCC 33150</strain>
    </source>
</reference>
<dbReference type="Proteomes" id="UP001559623">
    <property type="component" value="Unassembled WGS sequence"/>
</dbReference>
<dbReference type="InterPro" id="IPR007488">
    <property type="entry name" value="DUF535"/>
</dbReference>
<dbReference type="PANTHER" id="PTHR38785">
    <property type="entry name" value="HOMOLOG OF VIRK"/>
    <property type="match status" value="1"/>
</dbReference>
<dbReference type="RefSeq" id="WP_368846904.1">
    <property type="nucleotide sequence ID" value="NZ_CP194411.1"/>
</dbReference>
<organism evidence="1 2">
    <name type="scientific">Selenomonas sputigena</name>
    <dbReference type="NCBI Taxonomy" id="69823"/>
    <lineage>
        <taxon>Bacteria</taxon>
        <taxon>Bacillati</taxon>
        <taxon>Bacillota</taxon>
        <taxon>Negativicutes</taxon>
        <taxon>Selenomonadales</taxon>
        <taxon>Selenomonadaceae</taxon>
        <taxon>Selenomonas</taxon>
    </lineage>
</organism>
<evidence type="ECO:0000313" key="2">
    <source>
        <dbReference type="Proteomes" id="UP001559623"/>
    </source>
</evidence>
<accession>A0ABV3X6G3</accession>
<evidence type="ECO:0000313" key="1">
    <source>
        <dbReference type="EMBL" id="MEX5285177.1"/>
    </source>
</evidence>
<comment type="caution">
    <text evidence="1">The sequence shown here is derived from an EMBL/GenBank/DDBJ whole genome shotgun (WGS) entry which is preliminary data.</text>
</comment>
<keyword evidence="2" id="KW-1185">Reference proteome</keyword>
<sequence length="301" mass="35403">MVRQLIRLGRRIYDTGNWREARRLVVFLGRGVVHHGALEGLYDWFEADEERKKILVRNPFPIEQMTRAFFYAGSTTAERAQLIRSHFSLLFELFPAEWAVRLGCLDAHYEIWRETEPDSDWFAELTFGPGQRKEGLLSLRMMLGTSELYQIMFWLARDKKGEPSLFLGAMQGPNMKNAKEIVKETTKRAHRYRTKNLILYMMQAVARSMGLKHIYAVSNAGYYANNHMRRDRKLKTDFGAFWEEAGGHVTEDARFYELPLRETRKTMEEVPTRKRAVYRKRFAFQDDVDAQIEGKMRSILK</sequence>
<protein>
    <submittedName>
        <fullName evidence="1">VirK/YbjX family protein</fullName>
    </submittedName>
</protein>
<gene>
    <name evidence="1" type="ORF">QCO44_05930</name>
</gene>
<dbReference type="Pfam" id="PF04393">
    <property type="entry name" value="DUF535"/>
    <property type="match status" value="1"/>
</dbReference>